<dbReference type="InterPro" id="IPR013328">
    <property type="entry name" value="6PGD_dom2"/>
</dbReference>
<dbReference type="SUPFAM" id="SSF51735">
    <property type="entry name" value="NAD(P)-binding Rossmann-fold domains"/>
    <property type="match status" value="1"/>
</dbReference>
<dbReference type="GO" id="GO:0019592">
    <property type="term" value="P:mannitol catabolic process"/>
    <property type="evidence" value="ECO:0007669"/>
    <property type="project" value="TreeGrafter"/>
</dbReference>
<organism evidence="10 11">
    <name type="scientific">Falsarthrobacter nasiphocae</name>
    <dbReference type="NCBI Taxonomy" id="189863"/>
    <lineage>
        <taxon>Bacteria</taxon>
        <taxon>Bacillati</taxon>
        <taxon>Actinomycetota</taxon>
        <taxon>Actinomycetes</taxon>
        <taxon>Micrococcales</taxon>
        <taxon>Micrococcaceae</taxon>
        <taxon>Falsarthrobacter</taxon>
    </lineage>
</organism>
<reference evidence="10" key="1">
    <citation type="submission" date="2023-07" db="EMBL/GenBank/DDBJ databases">
        <title>Sequencing the genomes of 1000 actinobacteria strains.</title>
        <authorList>
            <person name="Klenk H.-P."/>
        </authorList>
    </citation>
    <scope>NUCLEOTIDE SEQUENCE</scope>
    <source>
        <strain evidence="10">DSM 13988</strain>
    </source>
</reference>
<accession>A0AAE4C8H5</accession>
<dbReference type="Pfam" id="PF01232">
    <property type="entry name" value="Mannitol_dh"/>
    <property type="match status" value="1"/>
</dbReference>
<evidence type="ECO:0000256" key="2">
    <source>
        <dbReference type="ARBA" id="ARBA00012939"/>
    </source>
</evidence>
<dbReference type="SUPFAM" id="SSF48179">
    <property type="entry name" value="6-phosphogluconate dehydrogenase C-terminal domain-like"/>
    <property type="match status" value="1"/>
</dbReference>
<dbReference type="InterPro" id="IPR036291">
    <property type="entry name" value="NAD(P)-bd_dom_sf"/>
</dbReference>
<dbReference type="GO" id="GO:0005829">
    <property type="term" value="C:cytosol"/>
    <property type="evidence" value="ECO:0007669"/>
    <property type="project" value="TreeGrafter"/>
</dbReference>
<dbReference type="Pfam" id="PF08125">
    <property type="entry name" value="Mannitol_dh_C"/>
    <property type="match status" value="1"/>
</dbReference>
<name>A0AAE4C8H5_9MICC</name>
<dbReference type="Proteomes" id="UP001247307">
    <property type="component" value="Unassembled WGS sequence"/>
</dbReference>
<evidence type="ECO:0000313" key="10">
    <source>
        <dbReference type="EMBL" id="MDR6892420.1"/>
    </source>
</evidence>
<dbReference type="InterPro" id="IPR000669">
    <property type="entry name" value="Mannitol_DH"/>
</dbReference>
<dbReference type="InterPro" id="IPR013118">
    <property type="entry name" value="Mannitol_DH_C"/>
</dbReference>
<dbReference type="PANTHER" id="PTHR30524:SF0">
    <property type="entry name" value="ALTRONATE OXIDOREDUCTASE-RELATED"/>
    <property type="match status" value="1"/>
</dbReference>
<dbReference type="InterPro" id="IPR013131">
    <property type="entry name" value="Mannitol_DH_N"/>
</dbReference>
<proteinExistence type="inferred from homology"/>
<dbReference type="Gene3D" id="1.10.1040.10">
    <property type="entry name" value="N-(1-d-carboxylethyl)-l-norvaline Dehydrogenase, domain 2"/>
    <property type="match status" value="1"/>
</dbReference>
<dbReference type="InterPro" id="IPR008927">
    <property type="entry name" value="6-PGluconate_DH-like_C_sf"/>
</dbReference>
<dbReference type="Gene3D" id="3.40.50.720">
    <property type="entry name" value="NAD(P)-binding Rossmann-like Domain"/>
    <property type="match status" value="1"/>
</dbReference>
<evidence type="ECO:0000313" key="11">
    <source>
        <dbReference type="Proteomes" id="UP001247307"/>
    </source>
</evidence>
<dbReference type="EC" id="1.1.1.17" evidence="2 7"/>
<evidence type="ECO:0000256" key="5">
    <source>
        <dbReference type="ARBA" id="ARBA00023027"/>
    </source>
</evidence>
<dbReference type="HAMAP" id="MF_00196">
    <property type="entry name" value="Mannitol_dehydrog"/>
    <property type="match status" value="1"/>
</dbReference>
<gene>
    <name evidence="7" type="primary">mtlD</name>
    <name evidence="10" type="ORF">J2S35_001360</name>
</gene>
<evidence type="ECO:0000256" key="4">
    <source>
        <dbReference type="ARBA" id="ARBA00023002"/>
    </source>
</evidence>
<comment type="similarity">
    <text evidence="1 7">Belongs to the mannitol dehydrogenase family.</text>
</comment>
<feature type="domain" description="Mannitol dehydrogenase N-terminal" evidence="8">
    <location>
        <begin position="1"/>
        <end position="192"/>
    </location>
</feature>
<evidence type="ECO:0000256" key="6">
    <source>
        <dbReference type="ARBA" id="ARBA00048615"/>
    </source>
</evidence>
<evidence type="ECO:0000259" key="8">
    <source>
        <dbReference type="Pfam" id="PF01232"/>
    </source>
</evidence>
<evidence type="ECO:0000256" key="7">
    <source>
        <dbReference type="HAMAP-Rule" id="MF_00196"/>
    </source>
</evidence>
<dbReference type="InterPro" id="IPR023028">
    <property type="entry name" value="Mannitol_1_phos_5_DH"/>
</dbReference>
<comment type="catalytic activity">
    <reaction evidence="6 7">
        <text>D-mannitol 1-phosphate + NAD(+) = beta-D-fructose 6-phosphate + NADH + H(+)</text>
        <dbReference type="Rhea" id="RHEA:19661"/>
        <dbReference type="ChEBI" id="CHEBI:15378"/>
        <dbReference type="ChEBI" id="CHEBI:57540"/>
        <dbReference type="ChEBI" id="CHEBI:57634"/>
        <dbReference type="ChEBI" id="CHEBI:57945"/>
        <dbReference type="ChEBI" id="CHEBI:61381"/>
        <dbReference type="EC" id="1.1.1.17"/>
    </reaction>
</comment>
<comment type="caution">
    <text evidence="10">The sequence shown here is derived from an EMBL/GenBank/DDBJ whole genome shotgun (WGS) entry which is preliminary data.</text>
</comment>
<protein>
    <recommendedName>
        <fullName evidence="3 7">Mannitol-1-phosphate 5-dehydrogenase</fullName>
        <ecNumber evidence="2 7">1.1.1.17</ecNumber>
    </recommendedName>
</protein>
<feature type="binding site" evidence="7">
    <location>
        <begin position="3"/>
        <end position="14"/>
    </location>
    <ligand>
        <name>NAD(+)</name>
        <dbReference type="ChEBI" id="CHEBI:57540"/>
    </ligand>
</feature>
<dbReference type="NCBIfam" id="NF002652">
    <property type="entry name" value="PRK02318.2-5"/>
    <property type="match status" value="1"/>
</dbReference>
<dbReference type="PANTHER" id="PTHR30524">
    <property type="entry name" value="MANNITOL-1-PHOSPHATE 5-DEHYDROGENASE"/>
    <property type="match status" value="1"/>
</dbReference>
<keyword evidence="11" id="KW-1185">Reference proteome</keyword>
<sequence>MKAVHFGAGNIGRGFVGALLHGAGAEIVFADVNAELIEALKNADSYTVHEVGVESRDVTVSGFTGVNSATEAERLTREIASADLVTCAVGPTVLKFIAPAIAEGLKARGADQGPLAVMACENAINATDTLAEYIAEHVPAEELASRAVFANTAVDRIVPDQAAGQGLDVTVETYFEWAVESAPFGDNRPEIPGVTWVEDLGPYIERKLFTVNTGHATSAYHGYAAGFEKLSDALADPDVRARVESVLAETKGLLVAKHGFAPEEQQAYIEKILVRFANPHLPDTVVRVGRAPLRKLSRKERFIGPAAEAAERGLGTRALVETVAAALRFDPPSDPEAAAMAADLSSLSSTEFVEKVTGLTPEHPLFEAVEAEVRDAQQRVS</sequence>
<evidence type="ECO:0000256" key="1">
    <source>
        <dbReference type="ARBA" id="ARBA00006541"/>
    </source>
</evidence>
<keyword evidence="5 7" id="KW-0520">NAD</keyword>
<dbReference type="AlphaFoldDB" id="A0AAE4C8H5"/>
<dbReference type="GO" id="GO:0008926">
    <property type="term" value="F:mannitol-1-phosphate 5-dehydrogenase activity"/>
    <property type="evidence" value="ECO:0007669"/>
    <property type="project" value="UniProtKB-UniRule"/>
</dbReference>
<evidence type="ECO:0000256" key="3">
    <source>
        <dbReference type="ARBA" id="ARBA00016219"/>
    </source>
</evidence>
<evidence type="ECO:0000259" key="9">
    <source>
        <dbReference type="Pfam" id="PF08125"/>
    </source>
</evidence>
<dbReference type="EMBL" id="JAVDUI010000001">
    <property type="protein sequence ID" value="MDR6892420.1"/>
    <property type="molecule type" value="Genomic_DNA"/>
</dbReference>
<dbReference type="RefSeq" id="WP_309851396.1">
    <property type="nucleotide sequence ID" value="NZ_BAAAIU010000003.1"/>
</dbReference>
<keyword evidence="4 7" id="KW-0560">Oxidoreductase</keyword>
<dbReference type="PRINTS" id="PR00084">
    <property type="entry name" value="MTLDHDRGNASE"/>
</dbReference>
<feature type="domain" description="Mannitol dehydrogenase C-terminal" evidence="9">
    <location>
        <begin position="199"/>
        <end position="343"/>
    </location>
</feature>